<dbReference type="Proteomes" id="UP000192455">
    <property type="component" value="Unassembled WGS sequence"/>
</dbReference>
<dbReference type="OrthoDB" id="9790252at2"/>
<dbReference type="AlphaFoldDB" id="A0A1R3X2V3"/>
<dbReference type="InterPro" id="IPR001387">
    <property type="entry name" value="Cro/C1-type_HTH"/>
</dbReference>
<evidence type="ECO:0000313" key="3">
    <source>
        <dbReference type="EMBL" id="SIT84967.1"/>
    </source>
</evidence>
<dbReference type="PANTHER" id="PTHR34475">
    <property type="match status" value="1"/>
</dbReference>
<evidence type="ECO:0000259" key="2">
    <source>
        <dbReference type="Pfam" id="PF13464"/>
    </source>
</evidence>
<reference evidence="3 4" key="1">
    <citation type="submission" date="2017-01" db="EMBL/GenBank/DDBJ databases">
        <authorList>
            <person name="Mah S.A."/>
            <person name="Swanson W.J."/>
            <person name="Moy G.W."/>
            <person name="Vacquier V.D."/>
        </authorList>
    </citation>
    <scope>NUCLEOTIDE SEQUENCE [LARGE SCALE GENOMIC DNA]</scope>
    <source>
        <strain evidence="3 4">DSM 21219</strain>
    </source>
</reference>
<dbReference type="CDD" id="cd00093">
    <property type="entry name" value="HTH_XRE"/>
    <property type="match status" value="1"/>
</dbReference>
<feature type="transmembrane region" description="Helical" evidence="1">
    <location>
        <begin position="159"/>
        <end position="178"/>
    </location>
</feature>
<proteinExistence type="predicted"/>
<name>A0A1R3X2V3_9RHOB</name>
<organism evidence="3 4">
    <name type="scientific">Pontibaca methylaminivorans</name>
    <dbReference type="NCBI Taxonomy" id="515897"/>
    <lineage>
        <taxon>Bacteria</taxon>
        <taxon>Pseudomonadati</taxon>
        <taxon>Pseudomonadota</taxon>
        <taxon>Alphaproteobacteria</taxon>
        <taxon>Rhodobacterales</taxon>
        <taxon>Roseobacteraceae</taxon>
        <taxon>Pontibaca</taxon>
    </lineage>
</organism>
<evidence type="ECO:0000256" key="1">
    <source>
        <dbReference type="SAM" id="Phobius"/>
    </source>
</evidence>
<dbReference type="Gene3D" id="1.10.260.40">
    <property type="entry name" value="lambda repressor-like DNA-binding domains"/>
    <property type="match status" value="1"/>
</dbReference>
<evidence type="ECO:0000313" key="4">
    <source>
        <dbReference type="Proteomes" id="UP000192455"/>
    </source>
</evidence>
<dbReference type="Pfam" id="PF13464">
    <property type="entry name" value="RodZ_C"/>
    <property type="match status" value="1"/>
</dbReference>
<protein>
    <submittedName>
        <fullName evidence="3">Protein RodZ, contains Xre-like HTH and DUF4115 domains</fullName>
    </submittedName>
</protein>
<sequence length="410" mass="43711">MIGRKTVRNPEIDDLNDADGIRPRGFDDFDLRLGDVMRGERATLGKSLLDVQRDLRIKASYIAAIENSDPTIFETPGFIAGYVRSYARYLGMDPDRAFADFCRESGFSVAHGMSAEASAFRAAPLEAARSAGGGVSGGFSAPPFAPVSDGLFGGIDLRAIGSALVLVALIGGIGYGGWSVLKQVQQVRLAPVDQAPVVLADLDPLRDDESDEERRAPSMEALGRLYRPQALDTPVLVARDGPISSLDPREGGTFDLPRLPDTLLAQPASDGFAEQIRSALSSAMPQVVESPAPPLRMIAVRPAWVRIKAGDGSVLFEGIMENGQTYDVPTTEEPPTLRTGESGSVYFAVDGVHYGPVGKRGVVTSNITLSAEAIRDRYEVADLDRDRDLARMVAEAQTAPAATEPALAAP</sequence>
<gene>
    <name evidence="3" type="ORF">SAMN05421849_2223</name>
</gene>
<dbReference type="InterPro" id="IPR025194">
    <property type="entry name" value="RodZ-like_C"/>
</dbReference>
<dbReference type="InterPro" id="IPR010982">
    <property type="entry name" value="Lambda_DNA-bd_dom_sf"/>
</dbReference>
<dbReference type="PANTHER" id="PTHR34475:SF1">
    <property type="entry name" value="CYTOSKELETON PROTEIN RODZ"/>
    <property type="match status" value="1"/>
</dbReference>
<feature type="domain" description="Cytoskeleton protein RodZ-like C-terminal" evidence="2">
    <location>
        <begin position="299"/>
        <end position="364"/>
    </location>
</feature>
<accession>A0A1R3X2V3</accession>
<dbReference type="RefSeq" id="WP_076649893.1">
    <property type="nucleotide sequence ID" value="NZ_FTPS01000001.1"/>
</dbReference>
<keyword evidence="1" id="KW-0472">Membrane</keyword>
<dbReference type="GO" id="GO:0003677">
    <property type="term" value="F:DNA binding"/>
    <property type="evidence" value="ECO:0007669"/>
    <property type="project" value="InterPro"/>
</dbReference>
<dbReference type="STRING" id="515897.SAMN05421849_2223"/>
<keyword evidence="1" id="KW-1133">Transmembrane helix</keyword>
<dbReference type="Pfam" id="PF13413">
    <property type="entry name" value="HTH_25"/>
    <property type="match status" value="1"/>
</dbReference>
<keyword evidence="4" id="KW-1185">Reference proteome</keyword>
<dbReference type="InterPro" id="IPR050400">
    <property type="entry name" value="Bact_Cytoskel_RodZ"/>
</dbReference>
<keyword evidence="1" id="KW-0812">Transmembrane</keyword>
<dbReference type="EMBL" id="FTPS01000001">
    <property type="protein sequence ID" value="SIT84967.1"/>
    <property type="molecule type" value="Genomic_DNA"/>
</dbReference>